<evidence type="ECO:0000256" key="1">
    <source>
        <dbReference type="SAM" id="MobiDB-lite"/>
    </source>
</evidence>
<name>A0ABQ9FCE3_TEGGR</name>
<organism evidence="2 3">
    <name type="scientific">Tegillarca granosa</name>
    <name type="common">Malaysian cockle</name>
    <name type="synonym">Anadara granosa</name>
    <dbReference type="NCBI Taxonomy" id="220873"/>
    <lineage>
        <taxon>Eukaryota</taxon>
        <taxon>Metazoa</taxon>
        <taxon>Spiralia</taxon>
        <taxon>Lophotrochozoa</taxon>
        <taxon>Mollusca</taxon>
        <taxon>Bivalvia</taxon>
        <taxon>Autobranchia</taxon>
        <taxon>Pteriomorphia</taxon>
        <taxon>Arcoida</taxon>
        <taxon>Arcoidea</taxon>
        <taxon>Arcidae</taxon>
        <taxon>Tegillarca</taxon>
    </lineage>
</organism>
<dbReference type="Proteomes" id="UP001217089">
    <property type="component" value="Unassembled WGS sequence"/>
</dbReference>
<feature type="region of interest" description="Disordered" evidence="1">
    <location>
        <begin position="71"/>
        <end position="95"/>
    </location>
</feature>
<dbReference type="EMBL" id="JARBDR010000342">
    <property type="protein sequence ID" value="KAJ8313886.1"/>
    <property type="molecule type" value="Genomic_DNA"/>
</dbReference>
<dbReference type="Gene3D" id="3.30.70.1820">
    <property type="entry name" value="L1 transposable element, RRM domain"/>
    <property type="match status" value="1"/>
</dbReference>
<comment type="caution">
    <text evidence="2">The sequence shown here is derived from an EMBL/GenBank/DDBJ whole genome shotgun (WGS) entry which is preliminary data.</text>
</comment>
<proteinExistence type="predicted"/>
<accession>A0ABQ9FCE3</accession>
<evidence type="ECO:0000313" key="2">
    <source>
        <dbReference type="EMBL" id="KAJ8313886.1"/>
    </source>
</evidence>
<reference evidence="2 3" key="1">
    <citation type="submission" date="2022-12" db="EMBL/GenBank/DDBJ databases">
        <title>Chromosome-level genome of Tegillarca granosa.</title>
        <authorList>
            <person name="Kim J."/>
        </authorList>
    </citation>
    <scope>NUCLEOTIDE SEQUENCE [LARGE SCALE GENOMIC DNA]</scope>
    <source>
        <strain evidence="2">Teg-2019</strain>
        <tissue evidence="2">Adductor muscle</tissue>
    </source>
</reference>
<gene>
    <name evidence="2" type="ORF">KUTeg_008447</name>
</gene>
<keyword evidence="3" id="KW-1185">Reference proteome</keyword>
<protein>
    <submittedName>
        <fullName evidence="2">Uncharacterized protein</fullName>
    </submittedName>
</protein>
<sequence length="164" mass="18793">MYFNKINCSIPSNSPQKVSVVLMSANLVFGLHAYFLKINGYDQNEKERKLDNKNSHCDCTKQTLENVLSANSAQYNEIDEPKSTDSKKGSKPRSIVNKFHDFEDREYIIKQEKASKSTISIHTPSPEKVTNDRKRLFDIKNRYSKLDIETKIVGDELVFRGSSP</sequence>
<evidence type="ECO:0000313" key="3">
    <source>
        <dbReference type="Proteomes" id="UP001217089"/>
    </source>
</evidence>
<feature type="compositionally biased region" description="Basic and acidic residues" evidence="1">
    <location>
        <begin position="79"/>
        <end position="88"/>
    </location>
</feature>